<keyword evidence="4 7" id="KW-0554">One-carbon metabolism</keyword>
<dbReference type="GO" id="GO:0006730">
    <property type="term" value="P:one-carbon metabolic process"/>
    <property type="evidence" value="ECO:0007669"/>
    <property type="project" value="UniProtKB-KW"/>
</dbReference>
<dbReference type="Gene3D" id="3.40.430.10">
    <property type="entry name" value="Dihydrofolate Reductase, subunit A"/>
    <property type="match status" value="1"/>
</dbReference>
<dbReference type="AlphaFoldDB" id="A0A084A9D6"/>
<dbReference type="GO" id="GO:0046655">
    <property type="term" value="P:folic acid metabolic process"/>
    <property type="evidence" value="ECO:0007669"/>
    <property type="project" value="TreeGrafter"/>
</dbReference>
<evidence type="ECO:0000256" key="5">
    <source>
        <dbReference type="ARBA" id="ARBA00022857"/>
    </source>
</evidence>
<dbReference type="CDD" id="cd00209">
    <property type="entry name" value="DHFR"/>
    <property type="match status" value="1"/>
</dbReference>
<comment type="catalytic activity">
    <reaction evidence="7">
        <text>(6S)-5,6,7,8-tetrahydrofolate + NADP(+) = 7,8-dihydrofolate + NADPH + H(+)</text>
        <dbReference type="Rhea" id="RHEA:15009"/>
        <dbReference type="ChEBI" id="CHEBI:15378"/>
        <dbReference type="ChEBI" id="CHEBI:57451"/>
        <dbReference type="ChEBI" id="CHEBI:57453"/>
        <dbReference type="ChEBI" id="CHEBI:57783"/>
        <dbReference type="ChEBI" id="CHEBI:58349"/>
        <dbReference type="EC" id="1.5.1.3"/>
    </reaction>
</comment>
<gene>
    <name evidence="10" type="ORF">U725_02030</name>
</gene>
<dbReference type="InterPro" id="IPR024072">
    <property type="entry name" value="DHFR-like_dom_sf"/>
</dbReference>
<dbReference type="PROSITE" id="PS51330">
    <property type="entry name" value="DHFR_2"/>
    <property type="match status" value="1"/>
</dbReference>
<dbReference type="GO" id="GO:0050661">
    <property type="term" value="F:NADP binding"/>
    <property type="evidence" value="ECO:0007669"/>
    <property type="project" value="InterPro"/>
</dbReference>
<dbReference type="Proteomes" id="UP000028401">
    <property type="component" value="Unassembled WGS sequence"/>
</dbReference>
<dbReference type="InterPro" id="IPR001796">
    <property type="entry name" value="DHFR_dom"/>
</dbReference>
<comment type="caution">
    <text evidence="10">The sequence shown here is derived from an EMBL/GenBank/DDBJ whole genome shotgun (WGS) entry which is preliminary data.</text>
</comment>
<dbReference type="PANTHER" id="PTHR48069:SF3">
    <property type="entry name" value="DIHYDROFOLATE REDUCTASE"/>
    <property type="match status" value="1"/>
</dbReference>
<evidence type="ECO:0000256" key="8">
    <source>
        <dbReference type="RuleBase" id="RU004474"/>
    </source>
</evidence>
<dbReference type="Pfam" id="PF00186">
    <property type="entry name" value="DHFR_1"/>
    <property type="match status" value="1"/>
</dbReference>
<dbReference type="PROSITE" id="PS00075">
    <property type="entry name" value="DHFR_1"/>
    <property type="match status" value="1"/>
</dbReference>
<evidence type="ECO:0000313" key="10">
    <source>
        <dbReference type="EMBL" id="KEY61915.1"/>
    </source>
</evidence>
<dbReference type="InterPro" id="IPR012259">
    <property type="entry name" value="DHFR"/>
</dbReference>
<dbReference type="GO" id="GO:0046452">
    <property type="term" value="P:dihydrofolate metabolic process"/>
    <property type="evidence" value="ECO:0007669"/>
    <property type="project" value="TreeGrafter"/>
</dbReference>
<dbReference type="GO" id="GO:0005829">
    <property type="term" value="C:cytosol"/>
    <property type="evidence" value="ECO:0007669"/>
    <property type="project" value="TreeGrafter"/>
</dbReference>
<keyword evidence="5 7" id="KW-0521">NADP</keyword>
<dbReference type="PATRIC" id="fig|1415168.3.peg.2107"/>
<feature type="domain" description="DHFR" evidence="9">
    <location>
        <begin position="6"/>
        <end position="169"/>
    </location>
</feature>
<comment type="similarity">
    <text evidence="2 7 8">Belongs to the dihydrofolate reductase family.</text>
</comment>
<reference evidence="10 11" key="1">
    <citation type="submission" date="2014-06" db="EMBL/GenBank/DDBJ databases">
        <title>Draft genome sequence of the putrescine producing strain Lactococcus lactis subsp cremoris GE214.</title>
        <authorList>
            <person name="Ladero V."/>
            <person name="Linares D.M."/>
            <person name="del Rio B."/>
            <person name="Mayo B."/>
            <person name="Martin M.C."/>
            <person name="Fernandez M."/>
            <person name="Alvarez M.A."/>
        </authorList>
    </citation>
    <scope>NUCLEOTIDE SEQUENCE [LARGE SCALE GENOMIC DNA]</scope>
    <source>
        <strain evidence="10 11">GE214</strain>
    </source>
</reference>
<dbReference type="PANTHER" id="PTHR48069">
    <property type="entry name" value="DIHYDROFOLATE REDUCTASE"/>
    <property type="match status" value="1"/>
</dbReference>
<dbReference type="EC" id="1.5.1.3" evidence="3 7"/>
<dbReference type="PRINTS" id="PR00070">
    <property type="entry name" value="DHFR"/>
</dbReference>
<dbReference type="InterPro" id="IPR017925">
    <property type="entry name" value="DHFR_CS"/>
</dbReference>
<evidence type="ECO:0000256" key="3">
    <source>
        <dbReference type="ARBA" id="ARBA00012856"/>
    </source>
</evidence>
<dbReference type="SUPFAM" id="SSF53597">
    <property type="entry name" value="Dihydrofolate reductase-like"/>
    <property type="match status" value="1"/>
</dbReference>
<dbReference type="EMBL" id="AZSI01000105">
    <property type="protein sequence ID" value="KEY61915.1"/>
    <property type="molecule type" value="Genomic_DNA"/>
</dbReference>
<evidence type="ECO:0000313" key="11">
    <source>
        <dbReference type="Proteomes" id="UP000028401"/>
    </source>
</evidence>
<comment type="pathway">
    <text evidence="1 7">Cofactor biosynthesis; tetrahydrofolate biosynthesis; 5,6,7,8-tetrahydrofolate from 7,8-dihydrofolate: step 1/1.</text>
</comment>
<name>A0A084A9D6_LACLC</name>
<comment type="function">
    <text evidence="7">Key enzyme in folate metabolism. Catalyzes an essential reaction for de novo glycine and purine synthesis, and for DNA precursor synthesis.</text>
</comment>
<accession>A0A084A9D6</accession>
<dbReference type="PIRSF" id="PIRSF000194">
    <property type="entry name" value="DHFR"/>
    <property type="match status" value="1"/>
</dbReference>
<protein>
    <recommendedName>
        <fullName evidence="3 7">Dihydrofolate reductase</fullName>
        <ecNumber evidence="3 7">1.5.1.3</ecNumber>
    </recommendedName>
</protein>
<dbReference type="GO" id="GO:0004146">
    <property type="term" value="F:dihydrofolate reductase activity"/>
    <property type="evidence" value="ECO:0007669"/>
    <property type="project" value="UniProtKB-EC"/>
</dbReference>
<evidence type="ECO:0000256" key="6">
    <source>
        <dbReference type="ARBA" id="ARBA00023002"/>
    </source>
</evidence>
<evidence type="ECO:0000256" key="1">
    <source>
        <dbReference type="ARBA" id="ARBA00004903"/>
    </source>
</evidence>
<evidence type="ECO:0000256" key="7">
    <source>
        <dbReference type="PIRNR" id="PIRNR000194"/>
    </source>
</evidence>
<dbReference type="GO" id="GO:0046654">
    <property type="term" value="P:tetrahydrofolate biosynthetic process"/>
    <property type="evidence" value="ECO:0007669"/>
    <property type="project" value="UniProtKB-UniPathway"/>
</dbReference>
<evidence type="ECO:0000259" key="9">
    <source>
        <dbReference type="PROSITE" id="PS51330"/>
    </source>
</evidence>
<sequence>MRGVAMIIGIWAEDEQGLIGEADKMPWSLPAEQKHFKETTMNQVILMGRKTFEGMNKRVLPGRISIILTRDETYQSENEKVLIMHSPKEVLDWYYKQDKDLFITGGAEILALFESELELLYRTVVHEKFQGDTYFPTHFDFGKFKVVSEIFHDKDERNAYTFTIKKYEKVKQP</sequence>
<keyword evidence="6 7" id="KW-0560">Oxidoreductase</keyword>
<evidence type="ECO:0000256" key="2">
    <source>
        <dbReference type="ARBA" id="ARBA00009539"/>
    </source>
</evidence>
<dbReference type="UniPathway" id="UPA00077">
    <property type="reaction ID" value="UER00158"/>
</dbReference>
<evidence type="ECO:0000256" key="4">
    <source>
        <dbReference type="ARBA" id="ARBA00022563"/>
    </source>
</evidence>
<proteinExistence type="inferred from homology"/>
<organism evidence="10 11">
    <name type="scientific">Lactococcus cremoris subsp. cremoris GE214</name>
    <dbReference type="NCBI Taxonomy" id="1415168"/>
    <lineage>
        <taxon>Bacteria</taxon>
        <taxon>Bacillati</taxon>
        <taxon>Bacillota</taxon>
        <taxon>Bacilli</taxon>
        <taxon>Lactobacillales</taxon>
        <taxon>Streptococcaceae</taxon>
        <taxon>Lactococcus</taxon>
        <taxon>Lactococcus cremoris subsp. cremoris</taxon>
    </lineage>
</organism>